<dbReference type="AlphaFoldDB" id="Q66FM1"/>
<dbReference type="InterPro" id="IPR018060">
    <property type="entry name" value="HTH_AraC"/>
</dbReference>
<dbReference type="GO" id="GO:0003700">
    <property type="term" value="F:DNA-binding transcription factor activity"/>
    <property type="evidence" value="ECO:0007669"/>
    <property type="project" value="InterPro"/>
</dbReference>
<evidence type="ECO:0000313" key="5">
    <source>
        <dbReference type="EMBL" id="CAH19555.1"/>
    </source>
</evidence>
<accession>Q66FM1</accession>
<dbReference type="PROSITE" id="PS01124">
    <property type="entry name" value="HTH_ARAC_FAMILY_2"/>
    <property type="match status" value="1"/>
</dbReference>
<name>Q66FM1_YERPS</name>
<dbReference type="SMART" id="SM00342">
    <property type="entry name" value="HTH_ARAC"/>
    <property type="match status" value="1"/>
</dbReference>
<dbReference type="KEGG" id="yps:YPTB0315"/>
<evidence type="ECO:0000256" key="3">
    <source>
        <dbReference type="ARBA" id="ARBA00023163"/>
    </source>
</evidence>
<dbReference type="PRINTS" id="PR00032">
    <property type="entry name" value="HTHARAC"/>
</dbReference>
<reference evidence="5 6" key="1">
    <citation type="journal article" date="2004" name="Proc. Natl. Acad. Sci. U.S.A.">
        <title>Insights into the evolution of Yersinia pestis through whole-genome comparison with Yersinia pseudotuberculosis.</title>
        <authorList>
            <person name="Chain P.S.G."/>
            <person name="Carniel E."/>
            <person name="Larimer F.W."/>
            <person name="Lamerdin J."/>
            <person name="Stoutland P.O."/>
            <person name="Regala W.M."/>
            <person name="Georgescu A.M."/>
            <person name="Vergez L.M."/>
            <person name="Land M.L."/>
            <person name="Motin V.L."/>
            <person name="Brubaker R.R."/>
            <person name="Fowler J."/>
            <person name="Hinnebusch J."/>
            <person name="Marceau M."/>
            <person name="Medigue C."/>
            <person name="Simonet M."/>
            <person name="Chenal-Francisque V."/>
            <person name="Souza B."/>
            <person name="Dacheux D."/>
            <person name="Elliott J.M."/>
            <person name="Derbise A."/>
            <person name="Hauser L.J."/>
            <person name="Garcia E."/>
        </authorList>
    </citation>
    <scope>NUCLEOTIDE SEQUENCE [LARGE SCALE GENOMIC DNA]</scope>
    <source>
        <strain evidence="6">IP32953</strain>
    </source>
</reference>
<proteinExistence type="predicted"/>
<dbReference type="Gene3D" id="1.10.10.60">
    <property type="entry name" value="Homeodomain-like"/>
    <property type="match status" value="1"/>
</dbReference>
<dbReference type="SUPFAM" id="SSF46689">
    <property type="entry name" value="Homeodomain-like"/>
    <property type="match status" value="1"/>
</dbReference>
<keyword evidence="2" id="KW-0238">DNA-binding</keyword>
<dbReference type="InterPro" id="IPR009057">
    <property type="entry name" value="Homeodomain-like_sf"/>
</dbReference>
<evidence type="ECO:0000313" key="6">
    <source>
        <dbReference type="Proteomes" id="UP000001011"/>
    </source>
</evidence>
<keyword evidence="3" id="KW-0804">Transcription</keyword>
<sequence length="259" mass="29687">MNTGYALAVLLVKLHKINCSLRNIMKSIQFILFRQEGVLRSDGERYVIPAGKLVIADEQASASAFANSAITSILCYPIDLFPIYQDLARRTLPLNKGHLPHAVNDKYKVLPANVEIIQAAEELINIERVASLRFLYLYCLGIDNVYFSKLLDSIVGTNNELLEFFEKNRLNPWSVSRYANELGISTRKLNFLFYEKFGMSAKQWLLDQRLKKGCELLLSTRLRVADIAMECGFSNHAHFSDSFRRRFQQCPSHMRSLIE</sequence>
<evidence type="ECO:0000256" key="1">
    <source>
        <dbReference type="ARBA" id="ARBA00023015"/>
    </source>
</evidence>
<gene>
    <name evidence="5" type="ordered locus">YPTB0315</name>
</gene>
<dbReference type="Proteomes" id="UP000001011">
    <property type="component" value="Chromosome"/>
</dbReference>
<organism evidence="5 6">
    <name type="scientific">Yersinia pseudotuberculosis serotype I (strain IP32953)</name>
    <dbReference type="NCBI Taxonomy" id="273123"/>
    <lineage>
        <taxon>Bacteria</taxon>
        <taxon>Pseudomonadati</taxon>
        <taxon>Pseudomonadota</taxon>
        <taxon>Gammaproteobacteria</taxon>
        <taxon>Enterobacterales</taxon>
        <taxon>Yersiniaceae</taxon>
        <taxon>Yersinia</taxon>
    </lineage>
</organism>
<dbReference type="EMBL" id="BX936398">
    <property type="protein sequence ID" value="CAH19555.1"/>
    <property type="molecule type" value="Genomic_DNA"/>
</dbReference>
<keyword evidence="1" id="KW-0805">Transcription regulation</keyword>
<dbReference type="InterPro" id="IPR020449">
    <property type="entry name" value="Tscrpt_reg_AraC-type_HTH"/>
</dbReference>
<protein>
    <submittedName>
        <fullName evidence="5">Putative AraC-family regulatory protein</fullName>
    </submittedName>
</protein>
<dbReference type="PANTHER" id="PTHR43280:SF13">
    <property type="entry name" value="HTH-TYPE TRANSCRIPTIONAL ACTIVATOR RHAR"/>
    <property type="match status" value="1"/>
</dbReference>
<feature type="domain" description="HTH araC/xylS-type" evidence="4">
    <location>
        <begin position="159"/>
        <end position="257"/>
    </location>
</feature>
<dbReference type="Pfam" id="PF12833">
    <property type="entry name" value="HTH_18"/>
    <property type="match status" value="1"/>
</dbReference>
<dbReference type="GO" id="GO:0043565">
    <property type="term" value="F:sequence-specific DNA binding"/>
    <property type="evidence" value="ECO:0007669"/>
    <property type="project" value="InterPro"/>
</dbReference>
<evidence type="ECO:0000256" key="2">
    <source>
        <dbReference type="ARBA" id="ARBA00023125"/>
    </source>
</evidence>
<dbReference type="PANTHER" id="PTHR43280">
    <property type="entry name" value="ARAC-FAMILY TRANSCRIPTIONAL REGULATOR"/>
    <property type="match status" value="1"/>
</dbReference>
<evidence type="ECO:0000259" key="4">
    <source>
        <dbReference type="PROSITE" id="PS01124"/>
    </source>
</evidence>